<gene>
    <name evidence="2" type="ORF">M407DRAFT_206814</name>
</gene>
<evidence type="ECO:0000313" key="3">
    <source>
        <dbReference type="Proteomes" id="UP000054248"/>
    </source>
</evidence>
<dbReference type="HOGENOM" id="CLU_1074403_0_0_1"/>
<dbReference type="OrthoDB" id="3257703at2759"/>
<proteinExistence type="predicted"/>
<reference evidence="3" key="2">
    <citation type="submission" date="2015-01" db="EMBL/GenBank/DDBJ databases">
        <title>Evolutionary Origins and Diversification of the Mycorrhizal Mutualists.</title>
        <authorList>
            <consortium name="DOE Joint Genome Institute"/>
            <consortium name="Mycorrhizal Genomics Consortium"/>
            <person name="Kohler A."/>
            <person name="Kuo A."/>
            <person name="Nagy L.G."/>
            <person name="Floudas D."/>
            <person name="Copeland A."/>
            <person name="Barry K.W."/>
            <person name="Cichocki N."/>
            <person name="Veneault-Fourrey C."/>
            <person name="LaButti K."/>
            <person name="Lindquist E.A."/>
            <person name="Lipzen A."/>
            <person name="Lundell T."/>
            <person name="Morin E."/>
            <person name="Murat C."/>
            <person name="Riley R."/>
            <person name="Ohm R."/>
            <person name="Sun H."/>
            <person name="Tunlid A."/>
            <person name="Henrissat B."/>
            <person name="Grigoriev I.V."/>
            <person name="Hibbett D.S."/>
            <person name="Martin F."/>
        </authorList>
    </citation>
    <scope>NUCLEOTIDE SEQUENCE [LARGE SCALE GENOMIC DNA]</scope>
    <source>
        <strain evidence="3">MUT 4182</strain>
    </source>
</reference>
<feature type="compositionally biased region" description="Low complexity" evidence="1">
    <location>
        <begin position="178"/>
        <end position="192"/>
    </location>
</feature>
<accession>A0A0C3QHA1</accession>
<dbReference type="Proteomes" id="UP000054248">
    <property type="component" value="Unassembled WGS sequence"/>
</dbReference>
<protein>
    <submittedName>
        <fullName evidence="2">Uncharacterized protein</fullName>
    </submittedName>
</protein>
<name>A0A0C3QHA1_9AGAM</name>
<feature type="compositionally biased region" description="Polar residues" evidence="1">
    <location>
        <begin position="149"/>
        <end position="161"/>
    </location>
</feature>
<evidence type="ECO:0000313" key="2">
    <source>
        <dbReference type="EMBL" id="KIO25876.1"/>
    </source>
</evidence>
<feature type="compositionally biased region" description="Basic and acidic residues" evidence="1">
    <location>
        <begin position="78"/>
        <end position="90"/>
    </location>
</feature>
<feature type="compositionally biased region" description="Low complexity" evidence="1">
    <location>
        <begin position="50"/>
        <end position="65"/>
    </location>
</feature>
<feature type="region of interest" description="Disordered" evidence="1">
    <location>
        <begin position="34"/>
        <end position="224"/>
    </location>
</feature>
<feature type="compositionally biased region" description="Polar residues" evidence="1">
    <location>
        <begin position="66"/>
        <end position="76"/>
    </location>
</feature>
<sequence>MRTPRENVKMVLPAAPAAAVSAPLPVEGLKKPATSTLVLPEGPRPTVIISPQSSAAGPSAQSSGSRESPSAGTSMSMDARDSKLEEEMRKVKAAQAAAKATAAPAEPLKKKQGDVSDPEEIESGTFQEYKSTIPTPSNSPVMMGLSKALGSSKQQPQPNSDSVSSSVPATPQSPPPSSSSAAANSVSPASTPKRSTFPSSPNKVVSPGTAVITPPSASAPALTPTEESGIVGMAANSLVSSAKGMLGAIWSLGGEGVKQ</sequence>
<feature type="compositionally biased region" description="Polar residues" evidence="1">
    <location>
        <begin position="193"/>
        <end position="203"/>
    </location>
</feature>
<keyword evidence="3" id="KW-1185">Reference proteome</keyword>
<dbReference type="EMBL" id="KN823034">
    <property type="protein sequence ID" value="KIO25876.1"/>
    <property type="molecule type" value="Genomic_DNA"/>
</dbReference>
<feature type="compositionally biased region" description="Low complexity" evidence="1">
    <location>
        <begin position="213"/>
        <end position="224"/>
    </location>
</feature>
<dbReference type="AlphaFoldDB" id="A0A0C3QHA1"/>
<feature type="compositionally biased region" description="Low complexity" evidence="1">
    <location>
        <begin position="93"/>
        <end position="106"/>
    </location>
</feature>
<feature type="compositionally biased region" description="Polar residues" evidence="1">
    <location>
        <begin position="124"/>
        <end position="140"/>
    </location>
</feature>
<evidence type="ECO:0000256" key="1">
    <source>
        <dbReference type="SAM" id="MobiDB-lite"/>
    </source>
</evidence>
<organism evidence="2 3">
    <name type="scientific">Tulasnella calospora MUT 4182</name>
    <dbReference type="NCBI Taxonomy" id="1051891"/>
    <lineage>
        <taxon>Eukaryota</taxon>
        <taxon>Fungi</taxon>
        <taxon>Dikarya</taxon>
        <taxon>Basidiomycota</taxon>
        <taxon>Agaricomycotina</taxon>
        <taxon>Agaricomycetes</taxon>
        <taxon>Cantharellales</taxon>
        <taxon>Tulasnellaceae</taxon>
        <taxon>Tulasnella</taxon>
    </lineage>
</organism>
<reference evidence="2 3" key="1">
    <citation type="submission" date="2014-04" db="EMBL/GenBank/DDBJ databases">
        <authorList>
            <consortium name="DOE Joint Genome Institute"/>
            <person name="Kuo A."/>
            <person name="Girlanda M."/>
            <person name="Perotto S."/>
            <person name="Kohler A."/>
            <person name="Nagy L.G."/>
            <person name="Floudas D."/>
            <person name="Copeland A."/>
            <person name="Barry K.W."/>
            <person name="Cichocki N."/>
            <person name="Veneault-Fourrey C."/>
            <person name="LaButti K."/>
            <person name="Lindquist E.A."/>
            <person name="Lipzen A."/>
            <person name="Lundell T."/>
            <person name="Morin E."/>
            <person name="Murat C."/>
            <person name="Sun H."/>
            <person name="Tunlid A."/>
            <person name="Henrissat B."/>
            <person name="Grigoriev I.V."/>
            <person name="Hibbett D.S."/>
            <person name="Martin F."/>
            <person name="Nordberg H.P."/>
            <person name="Cantor M.N."/>
            <person name="Hua S.X."/>
        </authorList>
    </citation>
    <scope>NUCLEOTIDE SEQUENCE [LARGE SCALE GENOMIC DNA]</scope>
    <source>
        <strain evidence="2 3">MUT 4182</strain>
    </source>
</reference>